<comment type="catalytic activity">
    <reaction evidence="5">
        <text>O-phospho-L-tyrosyl-[protein] + H2O = L-tyrosyl-[protein] + phosphate</text>
        <dbReference type="Rhea" id="RHEA:10684"/>
        <dbReference type="Rhea" id="RHEA-COMP:10136"/>
        <dbReference type="Rhea" id="RHEA-COMP:20101"/>
        <dbReference type="ChEBI" id="CHEBI:15377"/>
        <dbReference type="ChEBI" id="CHEBI:43474"/>
        <dbReference type="ChEBI" id="CHEBI:46858"/>
        <dbReference type="ChEBI" id="CHEBI:61978"/>
        <dbReference type="EC" id="3.1.3.48"/>
    </reaction>
</comment>
<evidence type="ECO:0000259" key="7">
    <source>
        <dbReference type="SMART" id="SM00226"/>
    </source>
</evidence>
<evidence type="ECO:0000256" key="4">
    <source>
        <dbReference type="ARBA" id="ARBA00022912"/>
    </source>
</evidence>
<proteinExistence type="inferred from homology"/>
<keyword evidence="4" id="KW-0904">Protein phosphatase</keyword>
<dbReference type="SUPFAM" id="SSF52788">
    <property type="entry name" value="Phosphotyrosine protein phosphatases I"/>
    <property type="match status" value="1"/>
</dbReference>
<dbReference type="InterPro" id="IPR036196">
    <property type="entry name" value="Ptyr_pPase_sf"/>
</dbReference>
<dbReference type="PANTHER" id="PTHR11717:SF31">
    <property type="entry name" value="LOW MOLECULAR WEIGHT PROTEIN-TYROSINE-PHOSPHATASE ETP-RELATED"/>
    <property type="match status" value="1"/>
</dbReference>
<keyword evidence="3" id="KW-0378">Hydrolase</keyword>
<dbReference type="Proteomes" id="UP000054740">
    <property type="component" value="Unassembled WGS sequence"/>
</dbReference>
<sequence>MIRSVLMVCEGNICRSPLAAAMLAQALPDLEVDSAGTHALVGAPAAAHAIDLMRERGIGLSGHVARTVNLQMMRSHDLILVMTLGQRDELLARFPFARGRVYRLLHDAQDDVADPYRQDRAAFEASLVQIEGGVRYWLDRLHHMTLVPEPPSPA</sequence>
<dbReference type="Gene3D" id="3.40.50.2300">
    <property type="match status" value="1"/>
</dbReference>
<dbReference type="PANTHER" id="PTHR11717">
    <property type="entry name" value="LOW MOLECULAR WEIGHT PROTEIN TYROSINE PHOSPHATASE"/>
    <property type="match status" value="1"/>
</dbReference>
<gene>
    <name evidence="8" type="ORF">AWB70_07139</name>
</gene>
<feature type="active site" evidence="6">
    <location>
        <position position="15"/>
    </location>
</feature>
<evidence type="ECO:0000256" key="6">
    <source>
        <dbReference type="PIRSR" id="PIRSR617867-1"/>
    </source>
</evidence>
<evidence type="ECO:0000256" key="5">
    <source>
        <dbReference type="ARBA" id="ARBA00051722"/>
    </source>
</evidence>
<dbReference type="InterPro" id="IPR050438">
    <property type="entry name" value="LMW_PTPase"/>
</dbReference>
<dbReference type="InterPro" id="IPR023485">
    <property type="entry name" value="Ptyr_pPase"/>
</dbReference>
<name>A0A158JNE1_CABCO</name>
<evidence type="ECO:0000256" key="1">
    <source>
        <dbReference type="ARBA" id="ARBA00011063"/>
    </source>
</evidence>
<dbReference type="RefSeq" id="WP_053567137.1">
    <property type="nucleotide sequence ID" value="NZ_FCNY02000034.1"/>
</dbReference>
<dbReference type="PRINTS" id="PR00719">
    <property type="entry name" value="LMWPTPASE"/>
</dbReference>
<feature type="active site" description="Proton donor" evidence="6">
    <location>
        <position position="114"/>
    </location>
</feature>
<dbReference type="Pfam" id="PF01451">
    <property type="entry name" value="LMWPc"/>
    <property type="match status" value="1"/>
</dbReference>
<evidence type="ECO:0000313" key="8">
    <source>
        <dbReference type="EMBL" id="SAL70424.1"/>
    </source>
</evidence>
<reference evidence="9" key="1">
    <citation type="submission" date="2016-01" db="EMBL/GenBank/DDBJ databases">
        <authorList>
            <person name="Peeters C."/>
        </authorList>
    </citation>
    <scope>NUCLEOTIDE SEQUENCE [LARGE SCALE GENOMIC DNA]</scope>
</reference>
<dbReference type="EC" id="3.1.3.48" evidence="2"/>
<evidence type="ECO:0000256" key="2">
    <source>
        <dbReference type="ARBA" id="ARBA00013064"/>
    </source>
</evidence>
<keyword evidence="9" id="KW-1185">Reference proteome</keyword>
<dbReference type="AlphaFoldDB" id="A0A158JNE1"/>
<protein>
    <recommendedName>
        <fullName evidence="2">protein-tyrosine-phosphatase</fullName>
        <ecNumber evidence="2">3.1.3.48</ecNumber>
    </recommendedName>
</protein>
<organism evidence="8 9">
    <name type="scientific">Caballeronia cordobensis</name>
    <name type="common">Burkholderia cordobensis</name>
    <dbReference type="NCBI Taxonomy" id="1353886"/>
    <lineage>
        <taxon>Bacteria</taxon>
        <taxon>Pseudomonadati</taxon>
        <taxon>Pseudomonadota</taxon>
        <taxon>Betaproteobacteria</taxon>
        <taxon>Burkholderiales</taxon>
        <taxon>Burkholderiaceae</taxon>
        <taxon>Caballeronia</taxon>
    </lineage>
</organism>
<dbReference type="GO" id="GO:0004725">
    <property type="term" value="F:protein tyrosine phosphatase activity"/>
    <property type="evidence" value="ECO:0007669"/>
    <property type="project" value="UniProtKB-EC"/>
</dbReference>
<accession>A0A158JNE1</accession>
<dbReference type="EMBL" id="FCNY02000034">
    <property type="protein sequence ID" value="SAL70424.1"/>
    <property type="molecule type" value="Genomic_DNA"/>
</dbReference>
<feature type="domain" description="Phosphotyrosine protein phosphatase I" evidence="7">
    <location>
        <begin position="3"/>
        <end position="140"/>
    </location>
</feature>
<dbReference type="SMART" id="SM00226">
    <property type="entry name" value="LMWPc"/>
    <property type="match status" value="1"/>
</dbReference>
<feature type="active site" description="Nucleophile" evidence="6">
    <location>
        <position position="9"/>
    </location>
</feature>
<dbReference type="InterPro" id="IPR017867">
    <property type="entry name" value="Tyr_phospatase_low_mol_wt"/>
</dbReference>
<dbReference type="CDD" id="cd16343">
    <property type="entry name" value="LMWPTP"/>
    <property type="match status" value="1"/>
</dbReference>
<evidence type="ECO:0000256" key="3">
    <source>
        <dbReference type="ARBA" id="ARBA00022801"/>
    </source>
</evidence>
<comment type="similarity">
    <text evidence="1">Belongs to the low molecular weight phosphotyrosine protein phosphatase family.</text>
</comment>
<evidence type="ECO:0000313" key="9">
    <source>
        <dbReference type="Proteomes" id="UP000054740"/>
    </source>
</evidence>